<accession>A0ABV3XG00</accession>
<sequence length="296" mass="33237">MSTRWSSRYSWGGDEHLVVQLDEAMSLEVNFAAMAMTRALRSRELPGVVDVCPANASFLVRFDPDVIAPDALEAQVREVEGEVESTPSLALQTRIVEVPVWYDDPYTNETAARFRDRHQRPEGNDLEFAAAENGLASTEEFIARHSGSPWLASMVGFVAGLPFLYQMVSRDRQLQVPKYLRPRTDTPPLTVGHGGCFACIYSVRGAGGYQMFGVTPAPIFDPTQTLADFADFMVFFRPGDLVKFTPVDERRYREIGDEVTAGSFRFRQHPVEFRLDDFLASPDEYNATLLEVLHGR</sequence>
<evidence type="ECO:0000256" key="1">
    <source>
        <dbReference type="ARBA" id="ARBA00022741"/>
    </source>
</evidence>
<evidence type="ECO:0000256" key="3">
    <source>
        <dbReference type="ARBA" id="ARBA00022840"/>
    </source>
</evidence>
<dbReference type="Pfam" id="PF02682">
    <property type="entry name" value="CT_C_D"/>
    <property type="match status" value="1"/>
</dbReference>
<keyword evidence="6" id="KW-1185">Reference proteome</keyword>
<feature type="domain" description="Carboxyltransferase" evidence="4">
    <location>
        <begin position="7"/>
        <end position="227"/>
    </location>
</feature>
<keyword evidence="2 5" id="KW-0378">Hydrolase</keyword>
<gene>
    <name evidence="5" type="ORF">ABQ292_14125</name>
</gene>
<dbReference type="InterPro" id="IPR003833">
    <property type="entry name" value="CT_C_D"/>
</dbReference>
<evidence type="ECO:0000313" key="6">
    <source>
        <dbReference type="Proteomes" id="UP001560045"/>
    </source>
</evidence>
<evidence type="ECO:0000256" key="2">
    <source>
        <dbReference type="ARBA" id="ARBA00022801"/>
    </source>
</evidence>
<dbReference type="PANTHER" id="PTHR34698">
    <property type="entry name" value="5-OXOPROLINASE SUBUNIT B"/>
    <property type="match status" value="1"/>
</dbReference>
<reference evidence="5 6" key="1">
    <citation type="submission" date="2024-06" db="EMBL/GenBank/DDBJ databases">
        <title>Draft genome sequence of Geodermatophilus badlandi, a novel member of the Geodermatophilaceae isolated from badland sedimentary rocks in the Red desert, Wyoming, USA.</title>
        <authorList>
            <person name="Ben Tekaya S."/>
            <person name="Nouioui I."/>
            <person name="Flores G.M."/>
            <person name="Shaal M.N."/>
            <person name="Bredoire F."/>
            <person name="Basile F."/>
            <person name="Van Diepen L."/>
            <person name="Ward N.L."/>
        </authorList>
    </citation>
    <scope>NUCLEOTIDE SEQUENCE [LARGE SCALE GENOMIC DNA]</scope>
    <source>
        <strain evidence="5 6">WL48A</strain>
    </source>
</reference>
<name>A0ABV3XG00_9ACTN</name>
<evidence type="ECO:0000259" key="4">
    <source>
        <dbReference type="SMART" id="SM00796"/>
    </source>
</evidence>
<dbReference type="InterPro" id="IPR010016">
    <property type="entry name" value="PxpB"/>
</dbReference>
<comment type="caution">
    <text evidence="5">The sequence shown here is derived from an EMBL/GenBank/DDBJ whole genome shotgun (WGS) entry which is preliminary data.</text>
</comment>
<dbReference type="EMBL" id="JBFNXQ010000042">
    <property type="protein sequence ID" value="MEX5719498.1"/>
    <property type="molecule type" value="Genomic_DNA"/>
</dbReference>
<dbReference type="SMART" id="SM00796">
    <property type="entry name" value="AHS1"/>
    <property type="match status" value="1"/>
</dbReference>
<evidence type="ECO:0000313" key="5">
    <source>
        <dbReference type="EMBL" id="MEX5719498.1"/>
    </source>
</evidence>
<dbReference type="SUPFAM" id="SSF50891">
    <property type="entry name" value="Cyclophilin-like"/>
    <property type="match status" value="1"/>
</dbReference>
<keyword evidence="1" id="KW-0547">Nucleotide-binding</keyword>
<dbReference type="SUPFAM" id="SSF160467">
    <property type="entry name" value="PH0987 N-terminal domain-like"/>
    <property type="match status" value="1"/>
</dbReference>
<organism evidence="5 6">
    <name type="scientific">Geodermatophilus maliterrae</name>
    <dbReference type="NCBI Taxonomy" id="3162531"/>
    <lineage>
        <taxon>Bacteria</taxon>
        <taxon>Bacillati</taxon>
        <taxon>Actinomycetota</taxon>
        <taxon>Actinomycetes</taxon>
        <taxon>Geodermatophilales</taxon>
        <taxon>Geodermatophilaceae</taxon>
        <taxon>Geodermatophilus</taxon>
    </lineage>
</organism>
<dbReference type="Gene3D" id="3.30.1360.40">
    <property type="match status" value="1"/>
</dbReference>
<dbReference type="Gene3D" id="2.40.100.10">
    <property type="entry name" value="Cyclophilin-like"/>
    <property type="match status" value="1"/>
</dbReference>
<dbReference type="GO" id="GO:0016787">
    <property type="term" value="F:hydrolase activity"/>
    <property type="evidence" value="ECO:0007669"/>
    <property type="project" value="UniProtKB-KW"/>
</dbReference>
<keyword evidence="3" id="KW-0067">ATP-binding</keyword>
<dbReference type="PANTHER" id="PTHR34698:SF2">
    <property type="entry name" value="5-OXOPROLINASE SUBUNIT B"/>
    <property type="match status" value="1"/>
</dbReference>
<dbReference type="InterPro" id="IPR029000">
    <property type="entry name" value="Cyclophilin-like_dom_sf"/>
</dbReference>
<proteinExistence type="predicted"/>
<dbReference type="RefSeq" id="WP_369207387.1">
    <property type="nucleotide sequence ID" value="NZ_JBFNXQ010000042.1"/>
</dbReference>
<protein>
    <submittedName>
        <fullName evidence="5">Allophanate hydrolase subunit 1</fullName>
    </submittedName>
</protein>
<dbReference type="Proteomes" id="UP001560045">
    <property type="component" value="Unassembled WGS sequence"/>
</dbReference>